<dbReference type="Gene3D" id="3.30.565.10">
    <property type="entry name" value="Histidine kinase-like ATPase, C-terminal domain"/>
    <property type="match status" value="1"/>
</dbReference>
<reference evidence="11 12" key="1">
    <citation type="journal article" date="2016" name="Nat. Commun.">
        <title>Thousands of microbial genomes shed light on interconnected biogeochemical processes in an aquifer system.</title>
        <authorList>
            <person name="Anantharaman K."/>
            <person name="Brown C.T."/>
            <person name="Hug L.A."/>
            <person name="Sharon I."/>
            <person name="Castelle C.J."/>
            <person name="Probst A.J."/>
            <person name="Thomas B.C."/>
            <person name="Singh A."/>
            <person name="Wilkins M.J."/>
            <person name="Karaoz U."/>
            <person name="Brodie E.L."/>
            <person name="Williams K.H."/>
            <person name="Hubbard S.S."/>
            <person name="Banfield J.F."/>
        </authorList>
    </citation>
    <scope>NUCLEOTIDE SEQUENCE [LARGE SCALE GENOMIC DNA]</scope>
</reference>
<dbReference type="Pfam" id="PF13426">
    <property type="entry name" value="PAS_9"/>
    <property type="match status" value="1"/>
</dbReference>
<evidence type="ECO:0000256" key="8">
    <source>
        <dbReference type="ARBA" id="ARBA00023012"/>
    </source>
</evidence>
<dbReference type="NCBIfam" id="TIGR00229">
    <property type="entry name" value="sensory_box"/>
    <property type="match status" value="1"/>
</dbReference>
<dbReference type="InterPro" id="IPR004358">
    <property type="entry name" value="Sig_transdc_His_kin-like_C"/>
</dbReference>
<dbReference type="PROSITE" id="PS50112">
    <property type="entry name" value="PAS"/>
    <property type="match status" value="1"/>
</dbReference>
<dbReference type="PANTHER" id="PTHR43065:SF10">
    <property type="entry name" value="PEROXIDE STRESS-ACTIVATED HISTIDINE KINASE MAK3"/>
    <property type="match status" value="1"/>
</dbReference>
<comment type="caution">
    <text evidence="11">The sequence shown here is derived from an EMBL/GenBank/DDBJ whole genome shotgun (WGS) entry which is preliminary data.</text>
</comment>
<sequence>MEVNRRWLDCLGYSRDEVLGRPITDFIPVDQRPEARERFQVKLNGGKVQNIATRTFMRKDGRQFNAISIDTILHLNGGGAKVALTAVIDLSDYKRSVSRYLEEKTFRGLASGVAHRLNNSSPLIKMALGLLERSIKDEGQLSRIKDIQKVFNNFERLVREMLLYVKLSSGDYPRSEFNIEDAIGQALDNCQRYYEEKGVNVAVVRAFKADHPVYASQDLMVIAIQNIVDNAYEAITQKTEFLAAAEESDYLKNNLGFPIPESWSGQIIIMVEERSINERVPVREGDLEPGNYLVVSIIDNGIGIKTRDGQGHMRLHNLSDIFEPFFSERDPAEKNGLGLSWVLSALGQLGGEVSVESEWGSGSTIKLYLPLPQTNGKTDH</sequence>
<evidence type="ECO:0000313" key="12">
    <source>
        <dbReference type="Proteomes" id="UP000178602"/>
    </source>
</evidence>
<dbReference type="SUPFAM" id="SSF55874">
    <property type="entry name" value="ATPase domain of HSP90 chaperone/DNA topoisomerase II/histidine kinase"/>
    <property type="match status" value="1"/>
</dbReference>
<dbReference type="InterPro" id="IPR005467">
    <property type="entry name" value="His_kinase_dom"/>
</dbReference>
<dbReference type="EC" id="2.7.13.3" evidence="2"/>
<evidence type="ECO:0000259" key="10">
    <source>
        <dbReference type="PROSITE" id="PS50112"/>
    </source>
</evidence>
<dbReference type="Proteomes" id="UP000178602">
    <property type="component" value="Unassembled WGS sequence"/>
</dbReference>
<dbReference type="SMART" id="SM00387">
    <property type="entry name" value="HATPase_c"/>
    <property type="match status" value="1"/>
</dbReference>
<evidence type="ECO:0000259" key="9">
    <source>
        <dbReference type="PROSITE" id="PS50109"/>
    </source>
</evidence>
<comment type="catalytic activity">
    <reaction evidence="1">
        <text>ATP + protein L-histidine = ADP + protein N-phospho-L-histidine.</text>
        <dbReference type="EC" id="2.7.13.3"/>
    </reaction>
</comment>
<dbReference type="InterPro" id="IPR036890">
    <property type="entry name" value="HATPase_C_sf"/>
</dbReference>
<dbReference type="InterPro" id="IPR035965">
    <property type="entry name" value="PAS-like_dom_sf"/>
</dbReference>
<dbReference type="CDD" id="cd00130">
    <property type="entry name" value="PAS"/>
    <property type="match status" value="1"/>
</dbReference>
<keyword evidence="8" id="KW-0902">Two-component regulatory system</keyword>
<dbReference type="EMBL" id="MEUG01000001">
    <property type="protein sequence ID" value="OGC28543.1"/>
    <property type="molecule type" value="Genomic_DNA"/>
</dbReference>
<dbReference type="GO" id="GO:0004673">
    <property type="term" value="F:protein histidine kinase activity"/>
    <property type="evidence" value="ECO:0007669"/>
    <property type="project" value="UniProtKB-EC"/>
</dbReference>
<dbReference type="PROSITE" id="PS50109">
    <property type="entry name" value="HIS_KIN"/>
    <property type="match status" value="1"/>
</dbReference>
<evidence type="ECO:0000256" key="4">
    <source>
        <dbReference type="ARBA" id="ARBA00022679"/>
    </source>
</evidence>
<dbReference type="PRINTS" id="PR00344">
    <property type="entry name" value="BCTRLSENSOR"/>
</dbReference>
<organism evidence="11 12">
    <name type="scientific">candidate division WOR-1 bacterium RIFOXYC12_FULL_54_18</name>
    <dbReference type="NCBI Taxonomy" id="1802584"/>
    <lineage>
        <taxon>Bacteria</taxon>
        <taxon>Bacillati</taxon>
        <taxon>Saganbacteria</taxon>
    </lineage>
</organism>
<dbReference type="InterPro" id="IPR000014">
    <property type="entry name" value="PAS"/>
</dbReference>
<keyword evidence="6" id="KW-0418">Kinase</keyword>
<feature type="domain" description="Histidine kinase" evidence="9">
    <location>
        <begin position="112"/>
        <end position="373"/>
    </location>
</feature>
<accession>A0A1F4T940</accession>
<dbReference type="GO" id="GO:0000160">
    <property type="term" value="P:phosphorelay signal transduction system"/>
    <property type="evidence" value="ECO:0007669"/>
    <property type="project" value="UniProtKB-KW"/>
</dbReference>
<keyword evidence="7" id="KW-0067">ATP-binding</keyword>
<protein>
    <recommendedName>
        <fullName evidence="2">histidine kinase</fullName>
        <ecNumber evidence="2">2.7.13.3</ecNumber>
    </recommendedName>
</protein>
<dbReference type="Gene3D" id="3.30.450.20">
    <property type="entry name" value="PAS domain"/>
    <property type="match status" value="1"/>
</dbReference>
<dbReference type="SUPFAM" id="SSF55785">
    <property type="entry name" value="PYP-like sensor domain (PAS domain)"/>
    <property type="match status" value="1"/>
</dbReference>
<dbReference type="InterPro" id="IPR003594">
    <property type="entry name" value="HATPase_dom"/>
</dbReference>
<feature type="domain" description="PAS" evidence="10">
    <location>
        <begin position="1"/>
        <end position="46"/>
    </location>
</feature>
<evidence type="ECO:0000256" key="3">
    <source>
        <dbReference type="ARBA" id="ARBA00022553"/>
    </source>
</evidence>
<dbReference type="Pfam" id="PF02518">
    <property type="entry name" value="HATPase_c"/>
    <property type="match status" value="1"/>
</dbReference>
<evidence type="ECO:0000256" key="6">
    <source>
        <dbReference type="ARBA" id="ARBA00022777"/>
    </source>
</evidence>
<keyword evidence="5" id="KW-0547">Nucleotide-binding</keyword>
<proteinExistence type="predicted"/>
<evidence type="ECO:0000256" key="7">
    <source>
        <dbReference type="ARBA" id="ARBA00022840"/>
    </source>
</evidence>
<keyword evidence="3" id="KW-0597">Phosphoprotein</keyword>
<gene>
    <name evidence="11" type="ORF">A3K49_06220</name>
</gene>
<keyword evidence="4" id="KW-0808">Transferase</keyword>
<evidence type="ECO:0000313" key="11">
    <source>
        <dbReference type="EMBL" id="OGC28543.1"/>
    </source>
</evidence>
<name>A0A1F4T940_UNCSA</name>
<evidence type="ECO:0000256" key="5">
    <source>
        <dbReference type="ARBA" id="ARBA00022741"/>
    </source>
</evidence>
<evidence type="ECO:0000256" key="1">
    <source>
        <dbReference type="ARBA" id="ARBA00000085"/>
    </source>
</evidence>
<dbReference type="AlphaFoldDB" id="A0A1F4T940"/>
<evidence type="ECO:0000256" key="2">
    <source>
        <dbReference type="ARBA" id="ARBA00012438"/>
    </source>
</evidence>
<dbReference type="PANTHER" id="PTHR43065">
    <property type="entry name" value="SENSOR HISTIDINE KINASE"/>
    <property type="match status" value="1"/>
</dbReference>
<dbReference type="GO" id="GO:0005524">
    <property type="term" value="F:ATP binding"/>
    <property type="evidence" value="ECO:0007669"/>
    <property type="project" value="UniProtKB-KW"/>
</dbReference>